<name>A0A7J7LIM2_9MAGN</name>
<sequence length="247" mass="28359">MLALLSQNLQGLQDNFWHIDCCSFRSRGCQGGRPKIREVSVSVALSERSISHYILFWPTLYCPQEQKITVMAIWYRLAKKFRCRLWGSFDGLVWTALSYIIPSKVPPGVPRRLYTPLPLDPTSLFHWTIIEVYLCKGDTVRSYEDPSVAHSAGGFYSNYDLRGYKINVAVAEKSAPRDPSSFGHGVVPVRMQEVSSLDQRFTKGSKGVKERPLENREFMHQKKHSCERHPLEHVYKLVQISVNSLRL</sequence>
<organism evidence="1 2">
    <name type="scientific">Kingdonia uniflora</name>
    <dbReference type="NCBI Taxonomy" id="39325"/>
    <lineage>
        <taxon>Eukaryota</taxon>
        <taxon>Viridiplantae</taxon>
        <taxon>Streptophyta</taxon>
        <taxon>Embryophyta</taxon>
        <taxon>Tracheophyta</taxon>
        <taxon>Spermatophyta</taxon>
        <taxon>Magnoliopsida</taxon>
        <taxon>Ranunculales</taxon>
        <taxon>Circaeasteraceae</taxon>
        <taxon>Kingdonia</taxon>
    </lineage>
</organism>
<reference evidence="1 2" key="1">
    <citation type="journal article" date="2020" name="IScience">
        <title>Genome Sequencing of the Endangered Kingdonia uniflora (Circaeasteraceae, Ranunculales) Reveals Potential Mechanisms of Evolutionary Specialization.</title>
        <authorList>
            <person name="Sun Y."/>
            <person name="Deng T."/>
            <person name="Zhang A."/>
            <person name="Moore M.J."/>
            <person name="Landis J.B."/>
            <person name="Lin N."/>
            <person name="Zhang H."/>
            <person name="Zhang X."/>
            <person name="Huang J."/>
            <person name="Zhang X."/>
            <person name="Sun H."/>
            <person name="Wang H."/>
        </authorList>
    </citation>
    <scope>NUCLEOTIDE SEQUENCE [LARGE SCALE GENOMIC DNA]</scope>
    <source>
        <strain evidence="1">TB1705</strain>
        <tissue evidence="1">Leaf</tissue>
    </source>
</reference>
<accession>A0A7J7LIM2</accession>
<dbReference type="AlphaFoldDB" id="A0A7J7LIM2"/>
<protein>
    <submittedName>
        <fullName evidence="1">Uncharacterized protein</fullName>
    </submittedName>
</protein>
<keyword evidence="2" id="KW-1185">Reference proteome</keyword>
<dbReference type="EMBL" id="JACGCM010002260">
    <property type="protein sequence ID" value="KAF6142388.1"/>
    <property type="molecule type" value="Genomic_DNA"/>
</dbReference>
<dbReference type="OrthoDB" id="76445at2759"/>
<evidence type="ECO:0000313" key="2">
    <source>
        <dbReference type="Proteomes" id="UP000541444"/>
    </source>
</evidence>
<proteinExistence type="predicted"/>
<evidence type="ECO:0000313" key="1">
    <source>
        <dbReference type="EMBL" id="KAF6142388.1"/>
    </source>
</evidence>
<dbReference type="Proteomes" id="UP000541444">
    <property type="component" value="Unassembled WGS sequence"/>
</dbReference>
<comment type="caution">
    <text evidence="1">The sequence shown here is derived from an EMBL/GenBank/DDBJ whole genome shotgun (WGS) entry which is preliminary data.</text>
</comment>
<gene>
    <name evidence="1" type="ORF">GIB67_033815</name>
</gene>